<dbReference type="GO" id="GO:0006508">
    <property type="term" value="P:proteolysis"/>
    <property type="evidence" value="ECO:0007669"/>
    <property type="project" value="UniProtKB-KW"/>
</dbReference>
<dbReference type="Pfam" id="PF03575">
    <property type="entry name" value="Peptidase_S51"/>
    <property type="match status" value="1"/>
</dbReference>
<dbReference type="OrthoDB" id="384634at2"/>
<dbReference type="EMBL" id="LR215048">
    <property type="protein sequence ID" value="VEU80707.1"/>
    <property type="molecule type" value="Genomic_DNA"/>
</dbReference>
<evidence type="ECO:0000313" key="5">
    <source>
        <dbReference type="EMBL" id="VEU80707.1"/>
    </source>
</evidence>
<dbReference type="KEGG" id="aaxa:NCTC10138_01087"/>
<sequence length="230" mass="27182">MVNVLISRTSIISTPWAIRELEKYFRKDMKVVVLAFSFFGNLTEEEYFNEYGIDSIQDIKVRNTFELFGIKDVKWIYYYKQSNKEAINLINNADILYLPGGAPDLMMERINEKGLLSSLKNFKNIVVGSSAGAMIQLERYHISKDNEYNKFAIHEGLEYINDFFIEVHFRNRKKQKSSMRRMRKEFKKPVYIIPDDGMIIVDDKKIKTINSAKKYYDRKGIIKVIKWKKV</sequence>
<keyword evidence="4" id="KW-0720">Serine protease</keyword>
<organism evidence="5 6">
    <name type="scientific">Haploplasma axanthum</name>
    <name type="common">Acholeplasma axanthum</name>
    <dbReference type="NCBI Taxonomy" id="29552"/>
    <lineage>
        <taxon>Bacteria</taxon>
        <taxon>Bacillati</taxon>
        <taxon>Mycoplasmatota</taxon>
        <taxon>Mollicutes</taxon>
        <taxon>Acholeplasmatales</taxon>
        <taxon>Acholeplasmataceae</taxon>
        <taxon>Haploplasma</taxon>
    </lineage>
</organism>
<protein>
    <submittedName>
        <fullName evidence="5">Peptidase E</fullName>
    </submittedName>
</protein>
<dbReference type="GO" id="GO:0008236">
    <property type="term" value="F:serine-type peptidase activity"/>
    <property type="evidence" value="ECO:0007669"/>
    <property type="project" value="UniProtKB-KW"/>
</dbReference>
<evidence type="ECO:0000313" key="6">
    <source>
        <dbReference type="Proteomes" id="UP000289841"/>
    </source>
</evidence>
<keyword evidence="2" id="KW-0645">Protease</keyword>
<accession>A0A449BE54</accession>
<proteinExistence type="inferred from homology"/>
<evidence type="ECO:0000256" key="1">
    <source>
        <dbReference type="ARBA" id="ARBA00006534"/>
    </source>
</evidence>
<evidence type="ECO:0000256" key="4">
    <source>
        <dbReference type="ARBA" id="ARBA00022825"/>
    </source>
</evidence>
<dbReference type="AlphaFoldDB" id="A0A449BE54"/>
<dbReference type="InterPro" id="IPR029062">
    <property type="entry name" value="Class_I_gatase-like"/>
</dbReference>
<reference evidence="5 6" key="1">
    <citation type="submission" date="2019-01" db="EMBL/GenBank/DDBJ databases">
        <authorList>
            <consortium name="Pathogen Informatics"/>
        </authorList>
    </citation>
    <scope>NUCLEOTIDE SEQUENCE [LARGE SCALE GENOMIC DNA]</scope>
    <source>
        <strain evidence="5 6">NCTC10138</strain>
    </source>
</reference>
<dbReference type="Proteomes" id="UP000289841">
    <property type="component" value="Chromosome"/>
</dbReference>
<keyword evidence="3" id="KW-0378">Hydrolase</keyword>
<evidence type="ECO:0000256" key="3">
    <source>
        <dbReference type="ARBA" id="ARBA00022801"/>
    </source>
</evidence>
<name>A0A449BE54_HAPAX</name>
<comment type="similarity">
    <text evidence="1">Belongs to the peptidase S51 family.</text>
</comment>
<gene>
    <name evidence="5" type="ORF">NCTC10138_01087</name>
</gene>
<dbReference type="STRING" id="1278311.GCA_000428705_00306"/>
<evidence type="ECO:0000256" key="2">
    <source>
        <dbReference type="ARBA" id="ARBA00022670"/>
    </source>
</evidence>
<keyword evidence="6" id="KW-1185">Reference proteome</keyword>
<dbReference type="Gene3D" id="3.40.50.880">
    <property type="match status" value="1"/>
</dbReference>
<dbReference type="InterPro" id="IPR005320">
    <property type="entry name" value="Peptidase_S51"/>
</dbReference>
<dbReference type="SUPFAM" id="SSF52317">
    <property type="entry name" value="Class I glutamine amidotransferase-like"/>
    <property type="match status" value="1"/>
</dbReference>